<dbReference type="Gene3D" id="3.40.50.2000">
    <property type="entry name" value="Glycogen Phosphorylase B"/>
    <property type="match status" value="1"/>
</dbReference>
<evidence type="ECO:0000256" key="1">
    <source>
        <dbReference type="ARBA" id="ARBA00022676"/>
    </source>
</evidence>
<evidence type="ECO:0000313" key="3">
    <source>
        <dbReference type="EMBL" id="KHM51280.1"/>
    </source>
</evidence>
<dbReference type="Gene3D" id="3.40.50.720">
    <property type="entry name" value="NAD(P)-binding Rossmann-like Domain"/>
    <property type="match status" value="1"/>
</dbReference>
<name>A0A0B2JSI9_9FIRM</name>
<keyword evidence="4" id="KW-1185">Reference proteome</keyword>
<dbReference type="PANTHER" id="PTHR30160:SF7">
    <property type="entry name" value="ADP-HEPTOSE--LPS HEPTOSYLTRANSFERASE 2"/>
    <property type="match status" value="1"/>
</dbReference>
<reference evidence="3 4" key="1">
    <citation type="journal article" date="2013" name="PLoS ONE">
        <title>Identification and characterization of three novel lipases belonging to families II and V from Anaerovibrio lipolyticus 5ST.</title>
        <authorList>
            <person name="Prive F."/>
            <person name="Kaderbhai N.N."/>
            <person name="Girdwood S."/>
            <person name="Worgan H.J."/>
            <person name="Pinloche E."/>
            <person name="Scollan N.D."/>
            <person name="Huws S.A."/>
            <person name="Newbold C.J."/>
        </authorList>
    </citation>
    <scope>NUCLEOTIDE SEQUENCE [LARGE SCALE GENOMIC DNA]</scope>
    <source>
        <strain evidence="3 4">5S</strain>
    </source>
</reference>
<dbReference type="GO" id="GO:0008713">
    <property type="term" value="F:ADP-heptose-lipopolysaccharide heptosyltransferase activity"/>
    <property type="evidence" value="ECO:0007669"/>
    <property type="project" value="TreeGrafter"/>
</dbReference>
<keyword evidence="1" id="KW-0328">Glycosyltransferase</keyword>
<dbReference type="GO" id="GO:0009244">
    <property type="term" value="P:lipopolysaccharide core region biosynthetic process"/>
    <property type="evidence" value="ECO:0007669"/>
    <property type="project" value="TreeGrafter"/>
</dbReference>
<sequence>MGNYTYLFPFEKIEPHSKILIYGAGTTGIEYLEQVLITNYCHVAGVVDKNASRLPRMVVPIYGIDEVSAIEFDYIVIALKNPIYNDKIIYDLKQIGVSEEKIVFVGGRKNVDSLYVDNGEIKEKNLAFNKKGISVAIEIASGIGDIIISKRFIMQLLSLSSNLKIDIYCSNNMAGAFYGDTDKINAIVTPQVATFHNVLDNYMIAISRRFYLTIYRFKYESVQKYDSAFAGKMQELYVAAQNFNDDCAVNERLRMFYERADYSNKSVFYYPNYFEDILQIKDNHVDIPLREQWKDEFTKLNFKRYITMNYGNGVGSSKISKQWPLSNFSTLVKKIKQYDNCIQIVQLGTAEAGKIANCDGYILGEDIELVKYILLNSLLHIDIEGGLVHVATHLGTKCVVLFGPTSMKAFGYPQNINIKAGDCHNCCGVESNIYQCARHLETPACMEAITVDMVYKDVVNYLDTIL</sequence>
<proteinExistence type="predicted"/>
<evidence type="ECO:0000313" key="4">
    <source>
        <dbReference type="Proteomes" id="UP000030993"/>
    </source>
</evidence>
<dbReference type="Pfam" id="PF01075">
    <property type="entry name" value="Glyco_transf_9"/>
    <property type="match status" value="1"/>
</dbReference>
<dbReference type="STRING" id="82374.NZ47_11390"/>
<dbReference type="SUPFAM" id="SSF53756">
    <property type="entry name" value="UDP-Glycosyltransferase/glycogen phosphorylase"/>
    <property type="match status" value="1"/>
</dbReference>
<keyword evidence="2" id="KW-0808">Transferase</keyword>
<dbReference type="RefSeq" id="WP_039210792.1">
    <property type="nucleotide sequence ID" value="NZ_JSCE01000210.1"/>
</dbReference>
<dbReference type="GO" id="GO:0005829">
    <property type="term" value="C:cytosol"/>
    <property type="evidence" value="ECO:0007669"/>
    <property type="project" value="TreeGrafter"/>
</dbReference>
<organism evidence="3 4">
    <name type="scientific">Anaerovibrio lipolyticus</name>
    <dbReference type="NCBI Taxonomy" id="82374"/>
    <lineage>
        <taxon>Bacteria</taxon>
        <taxon>Bacillati</taxon>
        <taxon>Bacillota</taxon>
        <taxon>Negativicutes</taxon>
        <taxon>Selenomonadales</taxon>
        <taxon>Selenomonadaceae</taxon>
        <taxon>Anaerovibrio</taxon>
    </lineage>
</organism>
<evidence type="ECO:0008006" key="5">
    <source>
        <dbReference type="Google" id="ProtNLM"/>
    </source>
</evidence>
<dbReference type="InterPro" id="IPR051199">
    <property type="entry name" value="LPS_LOS_Heptosyltrfase"/>
</dbReference>
<comment type="caution">
    <text evidence="3">The sequence shown here is derived from an EMBL/GenBank/DDBJ whole genome shotgun (WGS) entry which is preliminary data.</text>
</comment>
<dbReference type="InterPro" id="IPR002201">
    <property type="entry name" value="Glyco_trans_9"/>
</dbReference>
<protein>
    <recommendedName>
        <fullName evidence="5">ADP-heptose:LPS heptosyltransferase</fullName>
    </recommendedName>
</protein>
<dbReference type="PANTHER" id="PTHR30160">
    <property type="entry name" value="TETRAACYLDISACCHARIDE 4'-KINASE-RELATED"/>
    <property type="match status" value="1"/>
</dbReference>
<accession>A0A0B2JSI9</accession>
<dbReference type="Proteomes" id="UP000030993">
    <property type="component" value="Unassembled WGS sequence"/>
</dbReference>
<dbReference type="EMBL" id="JSCE01000210">
    <property type="protein sequence ID" value="KHM51280.1"/>
    <property type="molecule type" value="Genomic_DNA"/>
</dbReference>
<dbReference type="AlphaFoldDB" id="A0A0B2JSI9"/>
<gene>
    <name evidence="3" type="ORF">NZ47_11390</name>
</gene>
<evidence type="ECO:0000256" key="2">
    <source>
        <dbReference type="ARBA" id="ARBA00022679"/>
    </source>
</evidence>